<gene>
    <name evidence="5" type="ORF">EJB05_09534</name>
</gene>
<dbReference type="AlphaFoldDB" id="A0A5J9W5A2"/>
<evidence type="ECO:0000313" key="5">
    <source>
        <dbReference type="EMBL" id="TVU43097.1"/>
    </source>
</evidence>
<evidence type="ECO:0000256" key="3">
    <source>
        <dbReference type="ARBA" id="ARBA00022989"/>
    </source>
</evidence>
<dbReference type="GO" id="GO:0022857">
    <property type="term" value="F:transmembrane transporter activity"/>
    <property type="evidence" value="ECO:0007669"/>
    <property type="project" value="InterPro"/>
</dbReference>
<name>A0A5J9W5A2_9POAL</name>
<reference evidence="5 6" key="1">
    <citation type="journal article" date="2019" name="Sci. Rep.">
        <title>A high-quality genome of Eragrostis curvula grass provides insights into Poaceae evolution and supports new strategies to enhance forage quality.</title>
        <authorList>
            <person name="Carballo J."/>
            <person name="Santos B.A.C.M."/>
            <person name="Zappacosta D."/>
            <person name="Garbus I."/>
            <person name="Selva J.P."/>
            <person name="Gallo C.A."/>
            <person name="Diaz A."/>
            <person name="Albertini E."/>
            <person name="Caccamo M."/>
            <person name="Echenique V."/>
        </authorList>
    </citation>
    <scope>NUCLEOTIDE SEQUENCE [LARGE SCALE GENOMIC DNA]</scope>
    <source>
        <strain evidence="6">cv. Victoria</strain>
        <tissue evidence="5">Leaf</tissue>
    </source>
</reference>
<protein>
    <submittedName>
        <fullName evidence="5">Uncharacterized protein</fullName>
    </submittedName>
</protein>
<dbReference type="OrthoDB" id="6339427at2759"/>
<evidence type="ECO:0000256" key="2">
    <source>
        <dbReference type="ARBA" id="ARBA00022692"/>
    </source>
</evidence>
<dbReference type="Gene3D" id="1.20.1250.20">
    <property type="entry name" value="MFS general substrate transporter like domains"/>
    <property type="match status" value="1"/>
</dbReference>
<keyword evidence="4" id="KW-0472">Membrane</keyword>
<dbReference type="InterPro" id="IPR036259">
    <property type="entry name" value="MFS_trans_sf"/>
</dbReference>
<dbReference type="InterPro" id="IPR005828">
    <property type="entry name" value="MFS_sugar_transport-like"/>
</dbReference>
<comment type="caution">
    <text evidence="5">The sequence shown here is derived from an EMBL/GenBank/DDBJ whole genome shotgun (WGS) entry which is preliminary data.</text>
</comment>
<accession>A0A5J9W5A2</accession>
<sequence>ADVYQLLHLRRLRVQLRLRQHAGAPRLAHDVRRQHAPAGAPRGRVAMTESLPWLAMRGRHGEAQAVLLRTLDTQAEAVLRQDEMKQGATKGPQTSGGGGGFLNELIVRPSASVRPIVVCVVGLRFFLHTERRHASNDTALGTTVVGVVKTCFILVVTLLSDRAGQCPLLLASASGVAATLVSIALTLRVPAASSSSPATEQLACVASVLVATYGGEMGAQG</sequence>
<keyword evidence="2" id="KW-0812">Transmembrane</keyword>
<feature type="non-terminal residue" evidence="5">
    <location>
        <position position="1"/>
    </location>
</feature>
<dbReference type="Pfam" id="PF00083">
    <property type="entry name" value="Sugar_tr"/>
    <property type="match status" value="1"/>
</dbReference>
<dbReference type="EMBL" id="RWGY01000005">
    <property type="protein sequence ID" value="TVU43097.1"/>
    <property type="molecule type" value="Genomic_DNA"/>
</dbReference>
<evidence type="ECO:0000256" key="4">
    <source>
        <dbReference type="ARBA" id="ARBA00023136"/>
    </source>
</evidence>
<dbReference type="Proteomes" id="UP000324897">
    <property type="component" value="Unassembled WGS sequence"/>
</dbReference>
<keyword evidence="3" id="KW-1133">Transmembrane helix</keyword>
<proteinExistence type="predicted"/>
<keyword evidence="6" id="KW-1185">Reference proteome</keyword>
<evidence type="ECO:0000313" key="6">
    <source>
        <dbReference type="Proteomes" id="UP000324897"/>
    </source>
</evidence>
<evidence type="ECO:0000256" key="1">
    <source>
        <dbReference type="ARBA" id="ARBA00004370"/>
    </source>
</evidence>
<comment type="subcellular location">
    <subcellularLocation>
        <location evidence="1">Membrane</location>
    </subcellularLocation>
</comment>
<dbReference type="GO" id="GO:0016020">
    <property type="term" value="C:membrane"/>
    <property type="evidence" value="ECO:0007669"/>
    <property type="project" value="UniProtKB-SubCell"/>
</dbReference>
<dbReference type="Gramene" id="TVU43097">
    <property type="protein sequence ID" value="TVU43097"/>
    <property type="gene ID" value="EJB05_09534"/>
</dbReference>
<organism evidence="5 6">
    <name type="scientific">Eragrostis curvula</name>
    <name type="common">weeping love grass</name>
    <dbReference type="NCBI Taxonomy" id="38414"/>
    <lineage>
        <taxon>Eukaryota</taxon>
        <taxon>Viridiplantae</taxon>
        <taxon>Streptophyta</taxon>
        <taxon>Embryophyta</taxon>
        <taxon>Tracheophyta</taxon>
        <taxon>Spermatophyta</taxon>
        <taxon>Magnoliopsida</taxon>
        <taxon>Liliopsida</taxon>
        <taxon>Poales</taxon>
        <taxon>Poaceae</taxon>
        <taxon>PACMAD clade</taxon>
        <taxon>Chloridoideae</taxon>
        <taxon>Eragrostideae</taxon>
        <taxon>Eragrostidinae</taxon>
        <taxon>Eragrostis</taxon>
    </lineage>
</organism>
<dbReference type="SUPFAM" id="SSF103473">
    <property type="entry name" value="MFS general substrate transporter"/>
    <property type="match status" value="1"/>
</dbReference>